<dbReference type="InterPro" id="IPR005561">
    <property type="entry name" value="ANTAR"/>
</dbReference>
<gene>
    <name evidence="7" type="ORF">EUA98_01965</name>
</gene>
<dbReference type="InterPro" id="IPR003018">
    <property type="entry name" value="GAF"/>
</dbReference>
<evidence type="ECO:0000256" key="5">
    <source>
        <dbReference type="SAM" id="MobiDB-lite"/>
    </source>
</evidence>
<dbReference type="OrthoDB" id="3688893at2"/>
<dbReference type="SUPFAM" id="SSF52172">
    <property type="entry name" value="CheY-like"/>
    <property type="match status" value="1"/>
</dbReference>
<dbReference type="AlphaFoldDB" id="A0A4Q5N6T7"/>
<accession>A0A4Q5N6T7</accession>
<dbReference type="InterPro" id="IPR029016">
    <property type="entry name" value="GAF-like_dom_sf"/>
</dbReference>
<dbReference type="Proteomes" id="UP000293764">
    <property type="component" value="Unassembled WGS sequence"/>
</dbReference>
<dbReference type="InterPro" id="IPR011006">
    <property type="entry name" value="CheY-like_superfamily"/>
</dbReference>
<dbReference type="EMBL" id="SDWW01000003">
    <property type="protein sequence ID" value="RYV52727.1"/>
    <property type="molecule type" value="Genomic_DNA"/>
</dbReference>
<dbReference type="SMART" id="SM00065">
    <property type="entry name" value="GAF"/>
    <property type="match status" value="1"/>
</dbReference>
<dbReference type="Pfam" id="PF03861">
    <property type="entry name" value="ANTAR"/>
    <property type="match status" value="1"/>
</dbReference>
<dbReference type="GO" id="GO:0003723">
    <property type="term" value="F:RNA binding"/>
    <property type="evidence" value="ECO:0007669"/>
    <property type="project" value="InterPro"/>
</dbReference>
<name>A0A4Q5N6T7_9MICO</name>
<dbReference type="Pfam" id="PF13185">
    <property type="entry name" value="GAF_2"/>
    <property type="match status" value="1"/>
</dbReference>
<comment type="caution">
    <text evidence="7">The sequence shown here is derived from an EMBL/GenBank/DDBJ whole genome shotgun (WGS) entry which is preliminary data.</text>
</comment>
<keyword evidence="3" id="KW-0805">Transcription regulation</keyword>
<keyword evidence="2" id="KW-0418">Kinase</keyword>
<evidence type="ECO:0000256" key="2">
    <source>
        <dbReference type="ARBA" id="ARBA00022777"/>
    </source>
</evidence>
<organism evidence="7 8">
    <name type="scientific">Pengzhenrongella frigida</name>
    <dbReference type="NCBI Taxonomy" id="1259133"/>
    <lineage>
        <taxon>Bacteria</taxon>
        <taxon>Bacillati</taxon>
        <taxon>Actinomycetota</taxon>
        <taxon>Actinomycetes</taxon>
        <taxon>Micrococcales</taxon>
        <taxon>Pengzhenrongella</taxon>
    </lineage>
</organism>
<sequence length="289" mass="30541">MEGAGGISRASGLGAPSPVNAERGLEPWKPRPPMSDNIPIAQPAGASRHAAGELQDLVLASDNVEGFLQRLVEIAVAFLGGDISAGVTVSRYGHPVTVASSDRYASQFDEAQYGHNEGPCLTAMRSGNVVLIDDLASDERFSQYRPRALALGVRSSLSMPLDGGDHAIGALNLYSGKPHAFGPTEQGEAKRFADEASRALNLAVRFAQNVEITDQLRAALTSRTVIDQGIGIIMGQNRCDADAAFEILRTASQNRNIKLRTVAAEIVTAVGHKPPLGGHPFNDGSPLVR</sequence>
<keyword evidence="8" id="KW-1185">Reference proteome</keyword>
<evidence type="ECO:0000256" key="1">
    <source>
        <dbReference type="ARBA" id="ARBA00022679"/>
    </source>
</evidence>
<reference evidence="7 8" key="1">
    <citation type="submission" date="2019-01" db="EMBL/GenBank/DDBJ databases">
        <title>Novel species of Cellulomonas.</title>
        <authorList>
            <person name="Liu Q."/>
            <person name="Xin Y.-H."/>
        </authorList>
    </citation>
    <scope>NUCLEOTIDE SEQUENCE [LARGE SCALE GENOMIC DNA]</scope>
    <source>
        <strain evidence="7 8">HLT2-17</strain>
    </source>
</reference>
<evidence type="ECO:0000313" key="8">
    <source>
        <dbReference type="Proteomes" id="UP000293764"/>
    </source>
</evidence>
<dbReference type="InterPro" id="IPR036388">
    <property type="entry name" value="WH-like_DNA-bd_sf"/>
</dbReference>
<dbReference type="SUPFAM" id="SSF55781">
    <property type="entry name" value="GAF domain-like"/>
    <property type="match status" value="1"/>
</dbReference>
<evidence type="ECO:0000256" key="3">
    <source>
        <dbReference type="ARBA" id="ARBA00023015"/>
    </source>
</evidence>
<dbReference type="Gene3D" id="1.10.10.10">
    <property type="entry name" value="Winged helix-like DNA-binding domain superfamily/Winged helix DNA-binding domain"/>
    <property type="match status" value="1"/>
</dbReference>
<dbReference type="GO" id="GO:0016301">
    <property type="term" value="F:kinase activity"/>
    <property type="evidence" value="ECO:0007669"/>
    <property type="project" value="UniProtKB-KW"/>
</dbReference>
<feature type="region of interest" description="Disordered" evidence="5">
    <location>
        <begin position="1"/>
        <end position="46"/>
    </location>
</feature>
<evidence type="ECO:0000313" key="7">
    <source>
        <dbReference type="EMBL" id="RYV52727.1"/>
    </source>
</evidence>
<proteinExistence type="predicted"/>
<dbReference type="Gene3D" id="3.30.450.40">
    <property type="match status" value="1"/>
</dbReference>
<feature type="domain" description="ANTAR" evidence="6">
    <location>
        <begin position="206"/>
        <end position="267"/>
    </location>
</feature>
<protein>
    <submittedName>
        <fullName evidence="7">ANTAR domain-containing protein</fullName>
    </submittedName>
</protein>
<evidence type="ECO:0000259" key="6">
    <source>
        <dbReference type="PROSITE" id="PS50921"/>
    </source>
</evidence>
<evidence type="ECO:0000256" key="4">
    <source>
        <dbReference type="ARBA" id="ARBA00023163"/>
    </source>
</evidence>
<keyword evidence="1" id="KW-0808">Transferase</keyword>
<dbReference type="SMART" id="SM01012">
    <property type="entry name" value="ANTAR"/>
    <property type="match status" value="1"/>
</dbReference>
<dbReference type="PROSITE" id="PS50921">
    <property type="entry name" value="ANTAR"/>
    <property type="match status" value="1"/>
</dbReference>
<keyword evidence="4" id="KW-0804">Transcription</keyword>